<dbReference type="EMBL" id="AUBJ02000001">
    <property type="protein sequence ID" value="MCP2331847.1"/>
    <property type="molecule type" value="Genomic_DNA"/>
</dbReference>
<comment type="caution">
    <text evidence="3">The sequence shown here is derived from an EMBL/GenBank/DDBJ whole genome shotgun (WGS) entry which is preliminary data.</text>
</comment>
<dbReference type="SUPFAM" id="SSF109854">
    <property type="entry name" value="DinB/YfiT-like putative metalloenzymes"/>
    <property type="match status" value="1"/>
</dbReference>
<feature type="domain" description="Mycothiol-dependent maleylpyruvate isomerase metal-binding" evidence="2">
    <location>
        <begin position="16"/>
        <end position="134"/>
    </location>
</feature>
<dbReference type="Pfam" id="PF07398">
    <property type="entry name" value="MDMPI_C"/>
    <property type="match status" value="1"/>
</dbReference>
<dbReference type="InterPro" id="IPR034660">
    <property type="entry name" value="DinB/YfiT-like"/>
</dbReference>
<keyword evidence="4" id="KW-1185">Reference proteome</keyword>
<gene>
    <name evidence="3" type="ORF">G443_002117</name>
</gene>
<feature type="domain" description="MDMPI C-terminal" evidence="1">
    <location>
        <begin position="148"/>
        <end position="240"/>
    </location>
</feature>
<organism evidence="3 4">
    <name type="scientific">Actinoalloteichus caeruleus DSM 43889</name>
    <dbReference type="NCBI Taxonomy" id="1120930"/>
    <lineage>
        <taxon>Bacteria</taxon>
        <taxon>Bacillati</taxon>
        <taxon>Actinomycetota</taxon>
        <taxon>Actinomycetes</taxon>
        <taxon>Pseudonocardiales</taxon>
        <taxon>Pseudonocardiaceae</taxon>
        <taxon>Actinoalloteichus</taxon>
        <taxon>Actinoalloteichus cyanogriseus</taxon>
    </lineage>
</organism>
<dbReference type="RefSeq" id="WP_026418258.1">
    <property type="nucleotide sequence ID" value="NZ_AUBJ02000001.1"/>
</dbReference>
<dbReference type="Pfam" id="PF11716">
    <property type="entry name" value="MDMPI_N"/>
    <property type="match status" value="1"/>
</dbReference>
<reference evidence="3 4" key="2">
    <citation type="submission" date="2022-06" db="EMBL/GenBank/DDBJ databases">
        <title>Genomic Encyclopedia of Type Strains, Phase I: the one thousand microbial genomes (KMG-I) project.</title>
        <authorList>
            <person name="Kyrpides N."/>
        </authorList>
    </citation>
    <scope>NUCLEOTIDE SEQUENCE [LARGE SCALE GENOMIC DNA]</scope>
    <source>
        <strain evidence="3 4">DSM 43889</strain>
    </source>
</reference>
<protein>
    <submittedName>
        <fullName evidence="3">TIGR03083 family protein</fullName>
    </submittedName>
</protein>
<dbReference type="InterPro" id="IPR024344">
    <property type="entry name" value="MDMPI_metal-binding"/>
</dbReference>
<dbReference type="PANTHER" id="PTHR40758">
    <property type="entry name" value="CONSERVED PROTEIN"/>
    <property type="match status" value="1"/>
</dbReference>
<evidence type="ECO:0000259" key="1">
    <source>
        <dbReference type="Pfam" id="PF07398"/>
    </source>
</evidence>
<reference evidence="3 4" key="1">
    <citation type="submission" date="2013-07" db="EMBL/GenBank/DDBJ databases">
        <authorList>
            <consortium name="DOE Joint Genome Institute"/>
            <person name="Reeve W."/>
            <person name="Huntemann M."/>
            <person name="Han J."/>
            <person name="Chen A."/>
            <person name="Kyrpides N."/>
            <person name="Mavromatis K."/>
            <person name="Markowitz V."/>
            <person name="Palaniappan K."/>
            <person name="Ivanova N."/>
            <person name="Schaumberg A."/>
            <person name="Pati A."/>
            <person name="Liolios K."/>
            <person name="Nordberg H.P."/>
            <person name="Cantor M.N."/>
            <person name="Hua S.X."/>
            <person name="Woyke T."/>
        </authorList>
    </citation>
    <scope>NUCLEOTIDE SEQUENCE [LARGE SCALE GENOMIC DNA]</scope>
    <source>
        <strain evidence="3 4">DSM 43889</strain>
    </source>
</reference>
<proteinExistence type="predicted"/>
<name>A0ABT1JHV1_ACTCY</name>
<dbReference type="PANTHER" id="PTHR40758:SF1">
    <property type="entry name" value="CONSERVED PROTEIN"/>
    <property type="match status" value="1"/>
</dbReference>
<dbReference type="Proteomes" id="UP000791080">
    <property type="component" value="Unassembled WGS sequence"/>
</dbReference>
<sequence length="254" mass="26785">MTTAPLVDYENLFTTVGAEGAALVRALPAADPGGEVPGCPGRTLGDTARHVGRVHREVARCLRGAGGDGAAHPVPTRGPELAEYVHGGLAELMAVLATREPAEPCPTLWPADPRCGFWYRRMAHETTVHRVDVEAASLVDVGPVESPIAVDGIDEILFLYFGHRLAELAITASREAVVAVRAGGRTWHASAGARGSRVRRVGPGPGGAVDATVSGDPSSVLLWLWGRLPDRAVTVDGDFDAIAQLWALLRVCTR</sequence>
<evidence type="ECO:0000313" key="3">
    <source>
        <dbReference type="EMBL" id="MCP2331847.1"/>
    </source>
</evidence>
<accession>A0ABT1JHV1</accession>
<dbReference type="InterPro" id="IPR010872">
    <property type="entry name" value="MDMPI_C-term_domain"/>
</dbReference>
<evidence type="ECO:0000259" key="2">
    <source>
        <dbReference type="Pfam" id="PF11716"/>
    </source>
</evidence>
<evidence type="ECO:0000313" key="4">
    <source>
        <dbReference type="Proteomes" id="UP000791080"/>
    </source>
</evidence>